<comment type="similarity">
    <text evidence="2">Belongs to the peptidase M43B family.</text>
</comment>
<dbReference type="GO" id="GO:0046872">
    <property type="term" value="F:metal ion binding"/>
    <property type="evidence" value="ECO:0007669"/>
    <property type="project" value="UniProtKB-KW"/>
</dbReference>
<keyword evidence="3 12" id="KW-0645">Protease</keyword>
<accession>A0A0F9X7Y0</accession>
<keyword evidence="4" id="KW-0479">Metal-binding</keyword>
<evidence type="ECO:0000313" key="12">
    <source>
        <dbReference type="EMBL" id="KKP00625.1"/>
    </source>
</evidence>
<dbReference type="Proteomes" id="UP000034112">
    <property type="component" value="Unassembled WGS sequence"/>
</dbReference>
<reference evidence="13" key="1">
    <citation type="journal article" date="2015" name="Genome Announc.">
        <title>Draft whole-genome sequence of the biocontrol agent Trichoderma harzianum T6776.</title>
        <authorList>
            <person name="Baroncelli R."/>
            <person name="Piaggeschi G."/>
            <person name="Fiorini L."/>
            <person name="Bertolini E."/>
            <person name="Zapparata A."/>
            <person name="Pe M.E."/>
            <person name="Sarrocco S."/>
            <person name="Vannacci G."/>
        </authorList>
    </citation>
    <scope>NUCLEOTIDE SEQUENCE [LARGE SCALE GENOMIC DNA]</scope>
    <source>
        <strain evidence="13">T6776</strain>
    </source>
</reference>
<name>A0A0F9X7Y0_TRIHA</name>
<dbReference type="GO" id="GO:0008237">
    <property type="term" value="F:metallopeptidase activity"/>
    <property type="evidence" value="ECO:0007669"/>
    <property type="project" value="UniProtKB-KW"/>
</dbReference>
<dbReference type="PANTHER" id="PTHR47466:SF1">
    <property type="entry name" value="METALLOPROTEASE MEP1 (AFU_ORTHOLOGUE AFUA_1G07730)-RELATED"/>
    <property type="match status" value="1"/>
</dbReference>
<proteinExistence type="inferred from homology"/>
<dbReference type="InterPro" id="IPR008754">
    <property type="entry name" value="Peptidase_M43"/>
</dbReference>
<evidence type="ECO:0000256" key="7">
    <source>
        <dbReference type="ARBA" id="ARBA00022833"/>
    </source>
</evidence>
<dbReference type="OrthoDB" id="536211at2759"/>
<dbReference type="EMBL" id="JOKZ01000241">
    <property type="protein sequence ID" value="KKP00625.1"/>
    <property type="molecule type" value="Genomic_DNA"/>
</dbReference>
<gene>
    <name evidence="12" type="ORF">THAR02_07281</name>
</gene>
<keyword evidence="7" id="KW-0862">Zinc</keyword>
<comment type="caution">
    <text evidence="12">The sequence shown here is derived from an EMBL/GenBank/DDBJ whole genome shotgun (WGS) entry which is preliminary data.</text>
</comment>
<evidence type="ECO:0000256" key="4">
    <source>
        <dbReference type="ARBA" id="ARBA00022723"/>
    </source>
</evidence>
<dbReference type="GO" id="GO:0006508">
    <property type="term" value="P:proteolysis"/>
    <property type="evidence" value="ECO:0007669"/>
    <property type="project" value="UniProtKB-KW"/>
</dbReference>
<evidence type="ECO:0000256" key="8">
    <source>
        <dbReference type="ARBA" id="ARBA00023049"/>
    </source>
</evidence>
<evidence type="ECO:0000256" key="2">
    <source>
        <dbReference type="ARBA" id="ARBA00008721"/>
    </source>
</evidence>
<dbReference type="SUPFAM" id="SSF55486">
    <property type="entry name" value="Metalloproteases ('zincins'), catalytic domain"/>
    <property type="match status" value="1"/>
</dbReference>
<dbReference type="SMR" id="A0A0F9X7Y0"/>
<keyword evidence="9" id="KW-1015">Disulfide bond</keyword>
<dbReference type="CDD" id="cd04275">
    <property type="entry name" value="ZnMc_pappalysin_like"/>
    <property type="match status" value="1"/>
</dbReference>
<evidence type="ECO:0000256" key="3">
    <source>
        <dbReference type="ARBA" id="ARBA00022670"/>
    </source>
</evidence>
<feature type="signal peptide" evidence="10">
    <location>
        <begin position="1"/>
        <end position="23"/>
    </location>
</feature>
<evidence type="ECO:0000256" key="9">
    <source>
        <dbReference type="ARBA" id="ARBA00023157"/>
    </source>
</evidence>
<dbReference type="OMA" id="CYKEFTP"/>
<comment type="function">
    <text evidence="1">Secreted metalloproteinase that allows assimilation of proteinaceous substrates.</text>
</comment>
<sequence length="292" mass="32660">MFIWNSNAASIVAISALACTVLGNTFDPGNLRCISSRNAKFKWIYKRFAQEATVNRILGRRPAQQIGISVYVHIVASSQNETDRYLTDETIHSQLQVLSSDYQPANISFTLKAIDRTINETWANGTDLERMWYDVRNGSYNDLNLWFIPKFHTLGLCTVPTAGDDLDSALTQDGCTIRSDTVPGGSLKNYNLGKTLTHEVGHWLGLLHTFEGGCEGDGDFVDDTPAQASPSNGCPEGRDSCPDKPGLDPIHNFMDYSYDSCYKEFTPGQVDRMRSVWGAYREWAAHDPYMNY</sequence>
<evidence type="ECO:0000256" key="10">
    <source>
        <dbReference type="SAM" id="SignalP"/>
    </source>
</evidence>
<dbReference type="Gene3D" id="3.40.390.10">
    <property type="entry name" value="Collagenase (Catalytic Domain)"/>
    <property type="match status" value="1"/>
</dbReference>
<keyword evidence="8 12" id="KW-0482">Metalloprotease</keyword>
<dbReference type="AlphaFoldDB" id="A0A0F9X7Y0"/>
<dbReference type="PANTHER" id="PTHR47466">
    <property type="match status" value="1"/>
</dbReference>
<protein>
    <submittedName>
        <fullName evidence="12">Metalloprotease</fullName>
    </submittedName>
</protein>
<feature type="domain" description="Peptidase M43 pregnancy-associated plasma-A" evidence="11">
    <location>
        <begin position="191"/>
        <end position="276"/>
    </location>
</feature>
<dbReference type="InterPro" id="IPR024079">
    <property type="entry name" value="MetalloPept_cat_dom_sf"/>
</dbReference>
<dbReference type="Pfam" id="PF05572">
    <property type="entry name" value="Peptidase_M43"/>
    <property type="match status" value="1"/>
</dbReference>
<organism evidence="12 13">
    <name type="scientific">Trichoderma harzianum</name>
    <name type="common">Hypocrea lixii</name>
    <dbReference type="NCBI Taxonomy" id="5544"/>
    <lineage>
        <taxon>Eukaryota</taxon>
        <taxon>Fungi</taxon>
        <taxon>Dikarya</taxon>
        <taxon>Ascomycota</taxon>
        <taxon>Pezizomycotina</taxon>
        <taxon>Sordariomycetes</taxon>
        <taxon>Hypocreomycetidae</taxon>
        <taxon>Hypocreales</taxon>
        <taxon>Hypocreaceae</taxon>
        <taxon>Trichoderma</taxon>
    </lineage>
</organism>
<evidence type="ECO:0000313" key="13">
    <source>
        <dbReference type="Proteomes" id="UP000034112"/>
    </source>
</evidence>
<keyword evidence="6" id="KW-0378">Hydrolase</keyword>
<feature type="chain" id="PRO_5002529774" evidence="10">
    <location>
        <begin position="24"/>
        <end position="292"/>
    </location>
</feature>
<keyword evidence="5 10" id="KW-0732">Signal</keyword>
<evidence type="ECO:0000259" key="11">
    <source>
        <dbReference type="Pfam" id="PF05572"/>
    </source>
</evidence>
<evidence type="ECO:0000256" key="1">
    <source>
        <dbReference type="ARBA" id="ARBA00003174"/>
    </source>
</evidence>
<evidence type="ECO:0000256" key="6">
    <source>
        <dbReference type="ARBA" id="ARBA00022801"/>
    </source>
</evidence>
<evidence type="ECO:0000256" key="5">
    <source>
        <dbReference type="ARBA" id="ARBA00022729"/>
    </source>
</evidence>